<protein>
    <submittedName>
        <fullName evidence="2">Uncharacterized protein</fullName>
    </submittedName>
</protein>
<accession>A0ABM7QMH9</accession>
<evidence type="ECO:0000313" key="3">
    <source>
        <dbReference type="Proteomes" id="UP000680679"/>
    </source>
</evidence>
<feature type="compositionally biased region" description="Basic and acidic residues" evidence="1">
    <location>
        <begin position="9"/>
        <end position="27"/>
    </location>
</feature>
<keyword evidence="3" id="KW-1185">Reference proteome</keyword>
<reference evidence="2 3" key="1">
    <citation type="submission" date="2021-04" db="EMBL/GenBank/DDBJ databases">
        <title>Complete genome sequencing of Allochromatium tepidum strain NZ.</title>
        <authorList>
            <person name="Tsukatani Y."/>
            <person name="Mori H."/>
        </authorList>
    </citation>
    <scope>NUCLEOTIDE SEQUENCE [LARGE SCALE GENOMIC DNA]</scope>
    <source>
        <strain evidence="2 3">NZ</strain>
    </source>
</reference>
<gene>
    <name evidence="2" type="ORF">Atep_16790</name>
</gene>
<dbReference type="Proteomes" id="UP000680679">
    <property type="component" value="Chromosome"/>
</dbReference>
<dbReference type="EMBL" id="AP024563">
    <property type="protein sequence ID" value="BCU07002.1"/>
    <property type="molecule type" value="Genomic_DNA"/>
</dbReference>
<feature type="region of interest" description="Disordered" evidence="1">
    <location>
        <begin position="1"/>
        <end position="27"/>
    </location>
</feature>
<name>A0ABM7QMH9_9GAMM</name>
<organism evidence="2 3">
    <name type="scientific">Allochromatium tepidum</name>
    <dbReference type="NCBI Taxonomy" id="553982"/>
    <lineage>
        <taxon>Bacteria</taxon>
        <taxon>Pseudomonadati</taxon>
        <taxon>Pseudomonadota</taxon>
        <taxon>Gammaproteobacteria</taxon>
        <taxon>Chromatiales</taxon>
        <taxon>Chromatiaceae</taxon>
        <taxon>Allochromatium</taxon>
    </lineage>
</organism>
<evidence type="ECO:0000313" key="2">
    <source>
        <dbReference type="EMBL" id="BCU07002.1"/>
    </source>
</evidence>
<sequence>MTRSPLRAARLDPAELIEPRGEGGRELSRHVLDDDEAGGGARQAGEHVFECLGAAGRGADRDHALGHARDRRRRALGQHGVGGEFLGRCHHRLGARAGRDVIHACMAGGLDGIAEQGLGVFRELAQPYLGLGDDVDRPGAHRLHGDLGALLGQGRADDDRRRPLGHEPAQEGQAIHARHLDVEHDDVGPLLLHQLARKQRVARRAHDLDAGDARELFGEYLPHHRRVVHDQDLHRHLGTIRSIAFVRR</sequence>
<evidence type="ECO:0000256" key="1">
    <source>
        <dbReference type="SAM" id="MobiDB-lite"/>
    </source>
</evidence>
<proteinExistence type="predicted"/>